<dbReference type="GO" id="GO:0005615">
    <property type="term" value="C:extracellular space"/>
    <property type="evidence" value="ECO:0007669"/>
    <property type="project" value="TreeGrafter"/>
</dbReference>
<proteinExistence type="inferred from homology"/>
<protein>
    <recommendedName>
        <fullName evidence="6">Lipase domain-containing protein</fullName>
    </recommendedName>
</protein>
<comment type="caution">
    <text evidence="7">The sequence shown here is derived from an EMBL/GenBank/DDBJ whole genome shotgun (WGS) entry which is preliminary data.</text>
</comment>
<dbReference type="InterPro" id="IPR013818">
    <property type="entry name" value="Lipase"/>
</dbReference>
<gene>
    <name evidence="7" type="ORF">PMACD_LOCUS5688</name>
</gene>
<dbReference type="OrthoDB" id="199913at2759"/>
<evidence type="ECO:0000259" key="6">
    <source>
        <dbReference type="Pfam" id="PF00151"/>
    </source>
</evidence>
<dbReference type="EMBL" id="CAJOBZ010000011">
    <property type="protein sequence ID" value="CAF4835722.1"/>
    <property type="molecule type" value="Genomic_DNA"/>
</dbReference>
<dbReference type="PANTHER" id="PTHR11610">
    <property type="entry name" value="LIPASE"/>
    <property type="match status" value="1"/>
</dbReference>
<evidence type="ECO:0000256" key="3">
    <source>
        <dbReference type="ARBA" id="ARBA00022525"/>
    </source>
</evidence>
<name>A0A821RB85_9NEOP</name>
<keyword evidence="5" id="KW-0732">Signal</keyword>
<keyword evidence="3" id="KW-0964">Secreted</keyword>
<dbReference type="Pfam" id="PF00151">
    <property type="entry name" value="Lipase"/>
    <property type="match status" value="1"/>
</dbReference>
<dbReference type="GO" id="GO:0016042">
    <property type="term" value="P:lipid catabolic process"/>
    <property type="evidence" value="ECO:0007669"/>
    <property type="project" value="TreeGrafter"/>
</dbReference>
<feature type="chain" id="PRO_5032355898" description="Lipase domain-containing protein" evidence="5">
    <location>
        <begin position="18"/>
        <end position="297"/>
    </location>
</feature>
<keyword evidence="8" id="KW-1185">Reference proteome</keyword>
<evidence type="ECO:0000256" key="2">
    <source>
        <dbReference type="ARBA" id="ARBA00010701"/>
    </source>
</evidence>
<feature type="signal peptide" evidence="5">
    <location>
        <begin position="1"/>
        <end position="17"/>
    </location>
</feature>
<evidence type="ECO:0000256" key="5">
    <source>
        <dbReference type="SAM" id="SignalP"/>
    </source>
</evidence>
<comment type="subcellular location">
    <subcellularLocation>
        <location evidence="1">Secreted</location>
    </subcellularLocation>
</comment>
<dbReference type="Proteomes" id="UP000663880">
    <property type="component" value="Unassembled WGS sequence"/>
</dbReference>
<dbReference type="InterPro" id="IPR000734">
    <property type="entry name" value="TAG_lipase"/>
</dbReference>
<dbReference type="PRINTS" id="PR00821">
    <property type="entry name" value="TAGLIPASE"/>
</dbReference>
<dbReference type="SUPFAM" id="SSF53474">
    <property type="entry name" value="alpha/beta-Hydrolases"/>
    <property type="match status" value="1"/>
</dbReference>
<dbReference type="AlphaFoldDB" id="A0A821RB85"/>
<evidence type="ECO:0000256" key="1">
    <source>
        <dbReference type="ARBA" id="ARBA00004613"/>
    </source>
</evidence>
<dbReference type="InterPro" id="IPR029058">
    <property type="entry name" value="AB_hydrolase_fold"/>
</dbReference>
<accession>A0A821RB85</accession>
<organism evidence="7 8">
    <name type="scientific">Pieris macdunnoughi</name>
    <dbReference type="NCBI Taxonomy" id="345717"/>
    <lineage>
        <taxon>Eukaryota</taxon>
        <taxon>Metazoa</taxon>
        <taxon>Ecdysozoa</taxon>
        <taxon>Arthropoda</taxon>
        <taxon>Hexapoda</taxon>
        <taxon>Insecta</taxon>
        <taxon>Pterygota</taxon>
        <taxon>Neoptera</taxon>
        <taxon>Endopterygota</taxon>
        <taxon>Lepidoptera</taxon>
        <taxon>Glossata</taxon>
        <taxon>Ditrysia</taxon>
        <taxon>Papilionoidea</taxon>
        <taxon>Pieridae</taxon>
        <taxon>Pierinae</taxon>
        <taxon>Pieris</taxon>
    </lineage>
</organism>
<evidence type="ECO:0000313" key="8">
    <source>
        <dbReference type="Proteomes" id="UP000663880"/>
    </source>
</evidence>
<evidence type="ECO:0000313" key="7">
    <source>
        <dbReference type="EMBL" id="CAF4835722.1"/>
    </source>
</evidence>
<sequence>MLFKVLVLCLAVAVSRGEYESIKPSNGNLNVYYSYTRDNIRTVERFNGTIPSIEETSLASTRNVTTIIIHGHEGTAFTSLNPTVKDAMLTAFDTNVIVVDWSQYSLQSYSNAVSAVPSVGTAVAELISNLVEANITTLNDVHLVGFNLGAHIAGYAGRTLNGQVARITGLDPSRDQWGPNSRRLSSRDALYVEVIHTDAYGLFPRGIADAIGHVDIYPNGGDGQPGCVLSGPCSHNRAWELFAASLTNSHLRANQCSNLSDMRWNTCRGFLIPLGTNDLFKLANGIFRINTRRNYPF</sequence>
<feature type="domain" description="Lipase" evidence="6">
    <location>
        <begin position="34"/>
        <end position="267"/>
    </location>
</feature>
<evidence type="ECO:0000256" key="4">
    <source>
        <dbReference type="RuleBase" id="RU004262"/>
    </source>
</evidence>
<dbReference type="Gene3D" id="3.40.50.1820">
    <property type="entry name" value="alpha/beta hydrolase"/>
    <property type="match status" value="1"/>
</dbReference>
<dbReference type="GO" id="GO:0016298">
    <property type="term" value="F:lipase activity"/>
    <property type="evidence" value="ECO:0007669"/>
    <property type="project" value="InterPro"/>
</dbReference>
<reference evidence="7" key="1">
    <citation type="submission" date="2021-02" db="EMBL/GenBank/DDBJ databases">
        <authorList>
            <person name="Steward A R."/>
        </authorList>
    </citation>
    <scope>NUCLEOTIDE SEQUENCE</scope>
</reference>
<comment type="similarity">
    <text evidence="2 4">Belongs to the AB hydrolase superfamily. Lipase family.</text>
</comment>